<feature type="transmembrane region" description="Helical" evidence="1">
    <location>
        <begin position="73"/>
        <end position="92"/>
    </location>
</feature>
<comment type="caution">
    <text evidence="3">The sequence shown here is derived from an EMBL/GenBank/DDBJ whole genome shotgun (WGS) entry which is preliminary data.</text>
</comment>
<feature type="transmembrane region" description="Helical" evidence="1">
    <location>
        <begin position="99"/>
        <end position="122"/>
    </location>
</feature>
<dbReference type="InterPro" id="IPR053150">
    <property type="entry name" value="Teicoplanin_resist-assoc"/>
</dbReference>
<gene>
    <name evidence="3" type="ORF">ACFQ5T_05470</name>
</gene>
<accession>A0ABW4H2X5</accession>
<dbReference type="PANTHER" id="PTHR36834:SF1">
    <property type="entry name" value="INTEGRAL MEMBRANE PROTEIN"/>
    <property type="match status" value="1"/>
</dbReference>
<keyword evidence="1" id="KW-1133">Transmembrane helix</keyword>
<evidence type="ECO:0000256" key="1">
    <source>
        <dbReference type="SAM" id="Phobius"/>
    </source>
</evidence>
<dbReference type="Proteomes" id="UP001597195">
    <property type="component" value="Unassembled WGS sequence"/>
</dbReference>
<protein>
    <submittedName>
        <fullName evidence="3">VanZ family protein</fullName>
    </submittedName>
</protein>
<dbReference type="EMBL" id="JBHTOM010000006">
    <property type="protein sequence ID" value="MFD1549136.1"/>
    <property type="molecule type" value="Genomic_DNA"/>
</dbReference>
<organism evidence="3 4">
    <name type="scientific">Levilactobacillus fuyuanensis</name>
    <dbReference type="NCBI Taxonomy" id="2486022"/>
    <lineage>
        <taxon>Bacteria</taxon>
        <taxon>Bacillati</taxon>
        <taxon>Bacillota</taxon>
        <taxon>Bacilli</taxon>
        <taxon>Lactobacillales</taxon>
        <taxon>Lactobacillaceae</taxon>
        <taxon>Levilactobacillus</taxon>
    </lineage>
</organism>
<feature type="transmembrane region" description="Helical" evidence="1">
    <location>
        <begin position="137"/>
        <end position="157"/>
    </location>
</feature>
<keyword evidence="1" id="KW-0472">Membrane</keyword>
<feature type="transmembrane region" description="Helical" evidence="1">
    <location>
        <begin position="29"/>
        <end position="53"/>
    </location>
</feature>
<reference evidence="4" key="1">
    <citation type="journal article" date="2019" name="Int. J. Syst. Evol. Microbiol.">
        <title>The Global Catalogue of Microorganisms (GCM) 10K type strain sequencing project: providing services to taxonomists for standard genome sequencing and annotation.</title>
        <authorList>
            <consortium name="The Broad Institute Genomics Platform"/>
            <consortium name="The Broad Institute Genome Sequencing Center for Infectious Disease"/>
            <person name="Wu L."/>
            <person name="Ma J."/>
        </authorList>
    </citation>
    <scope>NUCLEOTIDE SEQUENCE [LARGE SCALE GENOMIC DNA]</scope>
    <source>
        <strain evidence="4">CCM 8906</strain>
    </source>
</reference>
<dbReference type="Pfam" id="PF04892">
    <property type="entry name" value="VanZ"/>
    <property type="match status" value="1"/>
</dbReference>
<feature type="domain" description="VanZ-like" evidence="2">
    <location>
        <begin position="35"/>
        <end position="153"/>
    </location>
</feature>
<evidence type="ECO:0000313" key="4">
    <source>
        <dbReference type="Proteomes" id="UP001597195"/>
    </source>
</evidence>
<sequence>MRWEPLLIILLMACLSGLLIVTTTHKHRWFALLTLAYLTGLAAILFTPISFSGTGVYIMPVGFGRVNLTQLDVFNLGFAENILLTLPLGLLLKWLAPKISIWGVGAFGLFTGSSIETIQYILSQHWLINRSSDINDVLANAIGIVIGGVLVAIYYRVRIGHRNRQRQQRAVA</sequence>
<dbReference type="PANTHER" id="PTHR36834">
    <property type="entry name" value="MEMBRANE PROTEIN-RELATED"/>
    <property type="match status" value="1"/>
</dbReference>
<keyword evidence="1" id="KW-0812">Transmembrane</keyword>
<evidence type="ECO:0000313" key="3">
    <source>
        <dbReference type="EMBL" id="MFD1549136.1"/>
    </source>
</evidence>
<dbReference type="RefSeq" id="WP_125700740.1">
    <property type="nucleotide sequence ID" value="NZ_JBHTOM010000006.1"/>
</dbReference>
<proteinExistence type="predicted"/>
<name>A0ABW4H2X5_9LACO</name>
<evidence type="ECO:0000259" key="2">
    <source>
        <dbReference type="Pfam" id="PF04892"/>
    </source>
</evidence>
<keyword evidence="4" id="KW-1185">Reference proteome</keyword>
<dbReference type="InterPro" id="IPR006976">
    <property type="entry name" value="VanZ-like"/>
</dbReference>
<feature type="transmembrane region" description="Helical" evidence="1">
    <location>
        <begin position="6"/>
        <end position="22"/>
    </location>
</feature>